<dbReference type="CDD" id="cd07035">
    <property type="entry name" value="TPP_PYR_POX_like"/>
    <property type="match status" value="1"/>
</dbReference>
<keyword evidence="2 3" id="KW-0786">Thiamine pyrophosphate</keyword>
<reference evidence="7 8" key="1">
    <citation type="journal article" date="2019" name="Int. J. Syst. Evol. Microbiol.">
        <title>The Global Catalogue of Microorganisms (GCM) 10K type strain sequencing project: providing services to taxonomists for standard genome sequencing and annotation.</title>
        <authorList>
            <consortium name="The Broad Institute Genomics Platform"/>
            <consortium name="The Broad Institute Genome Sequencing Center for Infectious Disease"/>
            <person name="Wu L."/>
            <person name="Ma J."/>
        </authorList>
    </citation>
    <scope>NUCLEOTIDE SEQUENCE [LARGE SCALE GENOMIC DNA]</scope>
    <source>
        <strain evidence="7 8">JCM 13378</strain>
    </source>
</reference>
<comment type="similarity">
    <text evidence="1 3">Belongs to the TPP enzyme family.</text>
</comment>
<sequence>MTNKTVAQQVVDALKELGVKHVFGVPSGGWVDYMEALRTTDGIEFVLATHEGGAAFMADVCGRITGVPGVCFGTFGPGATNLATGVGSAYLDRSPMIALTDEMPAAKRGRIVQMAIDHQALFAPITKKTTRLEAERVREIIFDAAHVAMSGVPGPVHIGLPVGMSALPAVAESAKPIPVKIAEPAAQVLLDKMRELFVQADKPVIALGMRAITSGVQEQVIALAEKFQVPVVLNPMAKGMLAESHPCYAGVLFHALSDVVGQTHQQADLVVSIGYDEVEFNYEDWIPNAPLVSLDIAATDLDTSKYTLACDVLGNIKHSVEYLLASDCAAKNWDLNALAQRKAEMFARMSPANDAFGPCAALDILRDKFPQHGIMTCDVGAHIHLIGQKWPTPKAGLQIMTNGWSAMGFAIPSAIAAKLCKPDTPVCSVVGDGGFLMTAGELAVAVREKLNIVYVLFTDNDLALIRIKQEKKHNPIYGTPIRERGTIGGDNIFGAPVLKAFDKQEYAQALEKAFAMQGPVIVEAILNSREYDGLVLRKDKP</sequence>
<feature type="domain" description="Thiamine pyrophosphate enzyme central" evidence="4">
    <location>
        <begin position="191"/>
        <end position="322"/>
    </location>
</feature>
<evidence type="ECO:0000313" key="7">
    <source>
        <dbReference type="EMBL" id="GAA0373382.1"/>
    </source>
</evidence>
<accession>A0ABN0XVH2</accession>
<dbReference type="Proteomes" id="UP001501757">
    <property type="component" value="Unassembled WGS sequence"/>
</dbReference>
<dbReference type="Gene3D" id="3.40.50.1220">
    <property type="entry name" value="TPP-binding domain"/>
    <property type="match status" value="1"/>
</dbReference>
<organism evidence="7 8">
    <name type="scientific">Bowmanella denitrificans</name>
    <dbReference type="NCBI Taxonomy" id="366582"/>
    <lineage>
        <taxon>Bacteria</taxon>
        <taxon>Pseudomonadati</taxon>
        <taxon>Pseudomonadota</taxon>
        <taxon>Gammaproteobacteria</taxon>
        <taxon>Alteromonadales</taxon>
        <taxon>Alteromonadaceae</taxon>
        <taxon>Bowmanella</taxon>
    </lineage>
</organism>
<evidence type="ECO:0000259" key="4">
    <source>
        <dbReference type="Pfam" id="PF00205"/>
    </source>
</evidence>
<dbReference type="Pfam" id="PF00205">
    <property type="entry name" value="TPP_enzyme_M"/>
    <property type="match status" value="1"/>
</dbReference>
<dbReference type="InterPro" id="IPR012001">
    <property type="entry name" value="Thiamin_PyroP_enz_TPP-bd_dom"/>
</dbReference>
<dbReference type="EMBL" id="BAAAEI010000030">
    <property type="protein sequence ID" value="GAA0373382.1"/>
    <property type="molecule type" value="Genomic_DNA"/>
</dbReference>
<dbReference type="PANTHER" id="PTHR18968">
    <property type="entry name" value="THIAMINE PYROPHOSPHATE ENZYMES"/>
    <property type="match status" value="1"/>
</dbReference>
<dbReference type="InterPro" id="IPR011766">
    <property type="entry name" value="TPP_enzyme_TPP-bd"/>
</dbReference>
<evidence type="ECO:0000256" key="1">
    <source>
        <dbReference type="ARBA" id="ARBA00007812"/>
    </source>
</evidence>
<evidence type="ECO:0000256" key="2">
    <source>
        <dbReference type="ARBA" id="ARBA00023052"/>
    </source>
</evidence>
<dbReference type="InterPro" id="IPR045229">
    <property type="entry name" value="TPP_enz"/>
</dbReference>
<evidence type="ECO:0000313" key="8">
    <source>
        <dbReference type="Proteomes" id="UP001501757"/>
    </source>
</evidence>
<dbReference type="InterPro" id="IPR029035">
    <property type="entry name" value="DHS-like_NAD/FAD-binding_dom"/>
</dbReference>
<keyword evidence="8" id="KW-1185">Reference proteome</keyword>
<dbReference type="InterPro" id="IPR029061">
    <property type="entry name" value="THDP-binding"/>
</dbReference>
<dbReference type="Pfam" id="PF02776">
    <property type="entry name" value="TPP_enzyme_N"/>
    <property type="match status" value="1"/>
</dbReference>
<dbReference type="Pfam" id="PF02775">
    <property type="entry name" value="TPP_enzyme_C"/>
    <property type="match status" value="1"/>
</dbReference>
<proteinExistence type="inferred from homology"/>
<dbReference type="SUPFAM" id="SSF52467">
    <property type="entry name" value="DHS-like NAD/FAD-binding domain"/>
    <property type="match status" value="1"/>
</dbReference>
<dbReference type="RefSeq" id="WP_343847373.1">
    <property type="nucleotide sequence ID" value="NZ_BAAAEI010000030.1"/>
</dbReference>
<evidence type="ECO:0000259" key="6">
    <source>
        <dbReference type="Pfam" id="PF02776"/>
    </source>
</evidence>
<dbReference type="SUPFAM" id="SSF52518">
    <property type="entry name" value="Thiamin diphosphate-binding fold (THDP-binding)"/>
    <property type="match status" value="2"/>
</dbReference>
<gene>
    <name evidence="7" type="ORF">GCM10009092_41960</name>
</gene>
<dbReference type="InterPro" id="IPR012000">
    <property type="entry name" value="Thiamin_PyroP_enz_cen_dom"/>
</dbReference>
<feature type="domain" description="Thiamine pyrophosphate enzyme TPP-binding" evidence="5">
    <location>
        <begin position="378"/>
        <end position="523"/>
    </location>
</feature>
<feature type="domain" description="Thiamine pyrophosphate enzyme N-terminal TPP-binding" evidence="6">
    <location>
        <begin position="5"/>
        <end position="120"/>
    </location>
</feature>
<dbReference type="Gene3D" id="3.40.50.970">
    <property type="match status" value="2"/>
</dbReference>
<evidence type="ECO:0000256" key="3">
    <source>
        <dbReference type="RuleBase" id="RU362132"/>
    </source>
</evidence>
<comment type="caution">
    <text evidence="7">The sequence shown here is derived from an EMBL/GenBank/DDBJ whole genome shotgun (WGS) entry which is preliminary data.</text>
</comment>
<evidence type="ECO:0000259" key="5">
    <source>
        <dbReference type="Pfam" id="PF02775"/>
    </source>
</evidence>
<dbReference type="PANTHER" id="PTHR18968:SF129">
    <property type="entry name" value="ACETOLACTATE SYNTHASE"/>
    <property type="match status" value="1"/>
</dbReference>
<protein>
    <submittedName>
        <fullName evidence="7">Acetolactate synthase large subunit</fullName>
    </submittedName>
</protein>
<name>A0ABN0XVH2_9ALTE</name>